<proteinExistence type="predicted"/>
<protein>
    <submittedName>
        <fullName evidence="2">Uncharacterized protein</fullName>
    </submittedName>
</protein>
<evidence type="ECO:0000313" key="3">
    <source>
        <dbReference type="Proteomes" id="UP001258017"/>
    </source>
</evidence>
<feature type="compositionally biased region" description="Low complexity" evidence="1">
    <location>
        <begin position="19"/>
        <end position="29"/>
    </location>
</feature>
<feature type="region of interest" description="Disordered" evidence="1">
    <location>
        <begin position="1"/>
        <end position="29"/>
    </location>
</feature>
<organism evidence="2 3">
    <name type="scientific">Odynerus spinipes</name>
    <dbReference type="NCBI Taxonomy" id="1348599"/>
    <lineage>
        <taxon>Eukaryota</taxon>
        <taxon>Metazoa</taxon>
        <taxon>Ecdysozoa</taxon>
        <taxon>Arthropoda</taxon>
        <taxon>Hexapoda</taxon>
        <taxon>Insecta</taxon>
        <taxon>Pterygota</taxon>
        <taxon>Neoptera</taxon>
        <taxon>Endopterygota</taxon>
        <taxon>Hymenoptera</taxon>
        <taxon>Apocrita</taxon>
        <taxon>Aculeata</taxon>
        <taxon>Vespoidea</taxon>
        <taxon>Vespidae</taxon>
        <taxon>Eumeninae</taxon>
        <taxon>Odynerus</taxon>
    </lineage>
</organism>
<sequence length="86" mass="9967">MVVGNLHSPVDTPSESARQQLQQQQQQQQQHIELARVTFVPTEKTHWLISSSHERAIETSSRKRTVQRPSVLALLRLSFQLVRVRE</sequence>
<dbReference type="Proteomes" id="UP001258017">
    <property type="component" value="Unassembled WGS sequence"/>
</dbReference>
<reference evidence="2" key="1">
    <citation type="submission" date="2021-08" db="EMBL/GenBank/DDBJ databases">
        <authorList>
            <person name="Misof B."/>
            <person name="Oliver O."/>
            <person name="Podsiadlowski L."/>
            <person name="Donath A."/>
            <person name="Peters R."/>
            <person name="Mayer C."/>
            <person name="Rust J."/>
            <person name="Gunkel S."/>
            <person name="Lesny P."/>
            <person name="Martin S."/>
            <person name="Oeyen J.P."/>
            <person name="Petersen M."/>
            <person name="Panagiotis P."/>
            <person name="Wilbrandt J."/>
            <person name="Tanja T."/>
        </authorList>
    </citation>
    <scope>NUCLEOTIDE SEQUENCE</scope>
    <source>
        <strain evidence="2">GBR_01_08_01A</strain>
        <tissue evidence="2">Thorax + abdomen</tissue>
    </source>
</reference>
<gene>
    <name evidence="2" type="ORF">KPH14_009313</name>
</gene>
<comment type="caution">
    <text evidence="2">The sequence shown here is derived from an EMBL/GenBank/DDBJ whole genome shotgun (WGS) entry which is preliminary data.</text>
</comment>
<evidence type="ECO:0000256" key="1">
    <source>
        <dbReference type="SAM" id="MobiDB-lite"/>
    </source>
</evidence>
<accession>A0AAD9RQ65</accession>
<evidence type="ECO:0000313" key="2">
    <source>
        <dbReference type="EMBL" id="KAK2583311.1"/>
    </source>
</evidence>
<reference evidence="2" key="2">
    <citation type="journal article" date="2023" name="Commun. Biol.">
        <title>Intrasexual cuticular hydrocarbon dimorphism in a wasp sheds light on hydrocarbon biosynthesis genes in Hymenoptera.</title>
        <authorList>
            <person name="Moris V.C."/>
            <person name="Podsiadlowski L."/>
            <person name="Martin S."/>
            <person name="Oeyen J.P."/>
            <person name="Donath A."/>
            <person name="Petersen M."/>
            <person name="Wilbrandt J."/>
            <person name="Misof B."/>
            <person name="Liedtke D."/>
            <person name="Thamm M."/>
            <person name="Scheiner R."/>
            <person name="Schmitt T."/>
            <person name="Niehuis O."/>
        </authorList>
    </citation>
    <scope>NUCLEOTIDE SEQUENCE</scope>
    <source>
        <strain evidence="2">GBR_01_08_01A</strain>
    </source>
</reference>
<keyword evidence="3" id="KW-1185">Reference proteome</keyword>
<dbReference type="AlphaFoldDB" id="A0AAD9RQ65"/>
<dbReference type="EMBL" id="JAIFRP010000030">
    <property type="protein sequence ID" value="KAK2583311.1"/>
    <property type="molecule type" value="Genomic_DNA"/>
</dbReference>
<name>A0AAD9RQ65_9HYME</name>